<dbReference type="EMBL" id="CP073720">
    <property type="protein sequence ID" value="UWP86303.1"/>
    <property type="molecule type" value="Genomic_DNA"/>
</dbReference>
<name>A0ABY5W893_9ACTN</name>
<feature type="region of interest" description="Disordered" evidence="1">
    <location>
        <begin position="29"/>
        <end position="90"/>
    </location>
</feature>
<protein>
    <submittedName>
        <fullName evidence="2">Uncharacterized protein</fullName>
    </submittedName>
</protein>
<accession>A0ABY5W893</accession>
<proteinExistence type="predicted"/>
<keyword evidence="3" id="KW-1185">Reference proteome</keyword>
<sequence>MTAHDKGVEGVWRDEGRLPLDELMQAVAVSSQEGQGDDVAGNDAGIEEALLAQERERQEWRRRHREGDPDPDSEIGRSLRPDFTGPVGPG</sequence>
<dbReference type="RefSeq" id="WP_259865440.1">
    <property type="nucleotide sequence ID" value="NZ_BAAAST010000126.1"/>
</dbReference>
<evidence type="ECO:0000256" key="1">
    <source>
        <dbReference type="SAM" id="MobiDB-lite"/>
    </source>
</evidence>
<gene>
    <name evidence="2" type="ORF">Dfulv_19515</name>
</gene>
<organism evidence="2 3">
    <name type="scientific">Dactylosporangium fulvum</name>
    <dbReference type="NCBI Taxonomy" id="53359"/>
    <lineage>
        <taxon>Bacteria</taxon>
        <taxon>Bacillati</taxon>
        <taxon>Actinomycetota</taxon>
        <taxon>Actinomycetes</taxon>
        <taxon>Micromonosporales</taxon>
        <taxon>Micromonosporaceae</taxon>
        <taxon>Dactylosporangium</taxon>
    </lineage>
</organism>
<dbReference type="Proteomes" id="UP001059617">
    <property type="component" value="Chromosome"/>
</dbReference>
<evidence type="ECO:0000313" key="3">
    <source>
        <dbReference type="Proteomes" id="UP001059617"/>
    </source>
</evidence>
<evidence type="ECO:0000313" key="2">
    <source>
        <dbReference type="EMBL" id="UWP86303.1"/>
    </source>
</evidence>
<reference evidence="2" key="1">
    <citation type="submission" date="2021-04" db="EMBL/GenBank/DDBJ databases">
        <authorList>
            <person name="Hartkoorn R.C."/>
            <person name="Beaudoing E."/>
            <person name="Hot D."/>
        </authorList>
    </citation>
    <scope>NUCLEOTIDE SEQUENCE</scope>
    <source>
        <strain evidence="2">NRRL B-16292</strain>
    </source>
</reference>
<reference evidence="2" key="2">
    <citation type="submission" date="2022-09" db="EMBL/GenBank/DDBJ databases">
        <title>Biosynthetic gene clusters of Dactylosporangioum fulvum.</title>
        <authorList>
            <person name="Caradec T."/>
        </authorList>
    </citation>
    <scope>NUCLEOTIDE SEQUENCE</scope>
    <source>
        <strain evidence="2">NRRL B-16292</strain>
    </source>
</reference>